<evidence type="ECO:0000256" key="1">
    <source>
        <dbReference type="SAM" id="SignalP"/>
    </source>
</evidence>
<dbReference type="InterPro" id="IPR007541">
    <property type="entry name" value="Uncharacterised_BSP"/>
</dbReference>
<dbReference type="PANTHER" id="PTHR33321">
    <property type="match status" value="1"/>
</dbReference>
<proteinExistence type="predicted"/>
<gene>
    <name evidence="2" type="ORF">OQZ29_03735</name>
</gene>
<protein>
    <submittedName>
        <fullName evidence="2">Basic secretory protein-like protein</fullName>
    </submittedName>
</protein>
<dbReference type="EMBL" id="JAPJUH010000001">
    <property type="protein sequence ID" value="MCX3263839.1"/>
    <property type="molecule type" value="Genomic_DNA"/>
</dbReference>
<accession>A0A9X3DA42</accession>
<keyword evidence="1" id="KW-0732">Signal</keyword>
<evidence type="ECO:0000313" key="2">
    <source>
        <dbReference type="EMBL" id="MCX3263839.1"/>
    </source>
</evidence>
<comment type="caution">
    <text evidence="2">The sequence shown here is derived from an EMBL/GenBank/DDBJ whole genome shotgun (WGS) entry which is preliminary data.</text>
</comment>
<feature type="signal peptide" evidence="1">
    <location>
        <begin position="1"/>
        <end position="20"/>
    </location>
</feature>
<dbReference type="Pfam" id="PF04450">
    <property type="entry name" value="BSP"/>
    <property type="match status" value="1"/>
</dbReference>
<feature type="chain" id="PRO_5040919014" evidence="1">
    <location>
        <begin position="21"/>
        <end position="223"/>
    </location>
</feature>
<sequence>MKQSLIMLSFLCGLFTIKAAAQGDQLIERGEYSLAFMDNSSMISEELGQKLINTFFEVYPKMVKAYNEKAPKRVILSIDTGYKKVAISGNGKILIGANWMSQHQEDTDIVTHELMHIVQSFKALGPEWLTEGLADCGRFQYGLNNVAADWGLPPAAPFQHYKMGYRVTARFLLWIDKYQKPNTIAMLNAKLKDDTYSSASWKEITGKTVDELWAMYLVNKDID</sequence>
<organism evidence="2 3">
    <name type="scientific">Pedobacter agri</name>
    <dbReference type="NCBI Taxonomy" id="454586"/>
    <lineage>
        <taxon>Bacteria</taxon>
        <taxon>Pseudomonadati</taxon>
        <taxon>Bacteroidota</taxon>
        <taxon>Sphingobacteriia</taxon>
        <taxon>Sphingobacteriales</taxon>
        <taxon>Sphingobacteriaceae</taxon>
        <taxon>Pedobacter</taxon>
    </lineage>
</organism>
<keyword evidence="3" id="KW-1185">Reference proteome</keyword>
<dbReference type="PANTHER" id="PTHR33321:SF12">
    <property type="entry name" value="PLANT BASIC SECRETORY PROTEIN (BSP) FAMILY PROTEIN"/>
    <property type="match status" value="1"/>
</dbReference>
<dbReference type="Proteomes" id="UP001142592">
    <property type="component" value="Unassembled WGS sequence"/>
</dbReference>
<dbReference type="AlphaFoldDB" id="A0A9X3DA42"/>
<dbReference type="RefSeq" id="WP_010601565.1">
    <property type="nucleotide sequence ID" value="NZ_JAPJUH010000001.1"/>
</dbReference>
<reference evidence="2" key="1">
    <citation type="submission" date="2022-11" db="EMBL/GenBank/DDBJ databases">
        <authorList>
            <person name="Graham C."/>
            <person name="Newman J.D."/>
        </authorList>
    </citation>
    <scope>NUCLEOTIDE SEQUENCE</scope>
    <source>
        <strain evidence="2">DSM 19486</strain>
    </source>
</reference>
<name>A0A9X3DA42_9SPHI</name>
<evidence type="ECO:0000313" key="3">
    <source>
        <dbReference type="Proteomes" id="UP001142592"/>
    </source>
</evidence>